<protein>
    <submittedName>
        <fullName evidence="1">Uncharacterized protein</fullName>
    </submittedName>
</protein>
<reference evidence="1 2" key="1">
    <citation type="submission" date="2016-10" db="EMBL/GenBank/DDBJ databases">
        <authorList>
            <person name="de Groot N.N."/>
        </authorList>
    </citation>
    <scope>NUCLEOTIDE SEQUENCE [LARGE SCALE GENOMIC DNA]</scope>
    <source>
        <strain evidence="1 2">CGMCC 4.5727</strain>
    </source>
</reference>
<proteinExistence type="predicted"/>
<keyword evidence="2" id="KW-1185">Reference proteome</keyword>
<organism evidence="1 2">
    <name type="scientific">Streptomyces indicus</name>
    <dbReference type="NCBI Taxonomy" id="417292"/>
    <lineage>
        <taxon>Bacteria</taxon>
        <taxon>Bacillati</taxon>
        <taxon>Actinomycetota</taxon>
        <taxon>Actinomycetes</taxon>
        <taxon>Kitasatosporales</taxon>
        <taxon>Streptomycetaceae</taxon>
        <taxon>Streptomyces</taxon>
    </lineage>
</organism>
<dbReference type="Proteomes" id="UP000199155">
    <property type="component" value="Unassembled WGS sequence"/>
</dbReference>
<accession>A0A1G9GR79</accession>
<gene>
    <name evidence="1" type="ORF">SAMN05421806_116140</name>
</gene>
<dbReference type="AlphaFoldDB" id="A0A1G9GR79"/>
<sequence length="131" mass="14561">MKPILPEEGDVTQSSEQLTLDEYCVVRVDKSRLLQIEIRGLDEPLPSEDWIPDRKLGYRSGEPTQLPFARRAIVGRQGALVETDCGNPSKYLLFRVDFSPVEGQSEATAATVKGFVQDYVTAAKKQLDCSS</sequence>
<dbReference type="EMBL" id="FNFF01000016">
    <property type="protein sequence ID" value="SDL02773.1"/>
    <property type="molecule type" value="Genomic_DNA"/>
</dbReference>
<evidence type="ECO:0000313" key="1">
    <source>
        <dbReference type="EMBL" id="SDL02773.1"/>
    </source>
</evidence>
<evidence type="ECO:0000313" key="2">
    <source>
        <dbReference type="Proteomes" id="UP000199155"/>
    </source>
</evidence>
<name>A0A1G9GR79_9ACTN</name>
<dbReference type="STRING" id="417292.SAMN05421806_116140"/>